<gene>
    <name evidence="1" type="ORF">PL11_003150</name>
</gene>
<evidence type="ECO:0000313" key="1">
    <source>
        <dbReference type="EMBL" id="AQW20983.1"/>
    </source>
</evidence>
<dbReference type="InterPro" id="IPR015813">
    <property type="entry name" value="Pyrv/PenolPyrv_kinase-like_dom"/>
</dbReference>
<dbReference type="Gene3D" id="3.20.20.60">
    <property type="entry name" value="Phosphoenolpyruvate-binding domains"/>
    <property type="match status" value="1"/>
</dbReference>
<dbReference type="SUPFAM" id="SSF51621">
    <property type="entry name" value="Phosphoenolpyruvate/pyruvate domain"/>
    <property type="match status" value="1"/>
</dbReference>
<dbReference type="AlphaFoldDB" id="A0A1S6QHA5"/>
<proteinExistence type="predicted"/>
<sequence length="246" mass="26850">MHKLLRQLTENAGTIIPAAGNGNTLQILNGYESATIYLDGTLAANNLLAENSQGLLTLSEYSKFLRDMRLKTDKMLIADLQAGFGSPLNTYYAAQELERSGATAMILNDQTYPAHSNSHPIITSAEDLLGKTRAALDGISEESTELWVKLEGMKEFGLEEIRTRINYLAKAGAHAIVIDHFTDYELASLTNEPSPLPLIATWTPDTNQIAGITAWLDKGYLEKQATAAKTAALNTINYGGLEYAKR</sequence>
<dbReference type="RefSeq" id="WP_035166320.1">
    <property type="nucleotide sequence ID" value="NZ_CP018906.1"/>
</dbReference>
<organism evidence="1 2">
    <name type="scientific">Lentilactobacillus curieae</name>
    <dbReference type="NCBI Taxonomy" id="1138822"/>
    <lineage>
        <taxon>Bacteria</taxon>
        <taxon>Bacillati</taxon>
        <taxon>Bacillota</taxon>
        <taxon>Bacilli</taxon>
        <taxon>Lactobacillales</taxon>
        <taxon>Lactobacillaceae</taxon>
        <taxon>Lentilactobacillus</taxon>
    </lineage>
</organism>
<dbReference type="OrthoDB" id="2134543at2"/>
<reference evidence="1 2" key="1">
    <citation type="journal article" date="2015" name="Genome Announc.">
        <title>Genome Sequence of Lactobacillus curieae CCTCC M 2011381T, a Novel Producer of Gamma-aminobutyric Acid.</title>
        <authorList>
            <person name="Wang Y."/>
            <person name="Wang Y."/>
            <person name="Lang C."/>
            <person name="Wei D."/>
            <person name="Xu P."/>
            <person name="Xie J."/>
        </authorList>
    </citation>
    <scope>NUCLEOTIDE SEQUENCE [LARGE SCALE GENOMIC DNA]</scope>
    <source>
        <strain evidence="1 2">CCTCC M 2011381</strain>
    </source>
</reference>
<evidence type="ECO:0000313" key="2">
    <source>
        <dbReference type="Proteomes" id="UP000030361"/>
    </source>
</evidence>
<dbReference type="KEGG" id="lcu:PL11_003150"/>
<dbReference type="Proteomes" id="UP000030361">
    <property type="component" value="Chromosome"/>
</dbReference>
<dbReference type="eggNOG" id="COG2513">
    <property type="taxonomic scope" value="Bacteria"/>
</dbReference>
<accession>A0A1S6QHA5</accession>
<dbReference type="GO" id="GO:0003824">
    <property type="term" value="F:catalytic activity"/>
    <property type="evidence" value="ECO:0007669"/>
    <property type="project" value="InterPro"/>
</dbReference>
<dbReference type="Pfam" id="PF13714">
    <property type="entry name" value="PEP_mutase"/>
    <property type="match status" value="1"/>
</dbReference>
<keyword evidence="2" id="KW-1185">Reference proteome</keyword>
<name>A0A1S6QHA5_9LACO</name>
<protein>
    <submittedName>
        <fullName evidence="1">Carboxyvinyl-carboxyphosphonate phosphorylmutase</fullName>
    </submittedName>
</protein>
<dbReference type="EMBL" id="CP018906">
    <property type="protein sequence ID" value="AQW20983.1"/>
    <property type="molecule type" value="Genomic_DNA"/>
</dbReference>
<dbReference type="InterPro" id="IPR040442">
    <property type="entry name" value="Pyrv_kinase-like_dom_sf"/>
</dbReference>